<accession>A0ABX7BVC1</accession>
<evidence type="ECO:0008006" key="3">
    <source>
        <dbReference type="Google" id="ProtNLM"/>
    </source>
</evidence>
<dbReference type="RefSeq" id="WP_201656421.1">
    <property type="nucleotide sequence ID" value="NZ_CP068047.1"/>
</dbReference>
<name>A0ABX7BVC1_9HYPH</name>
<evidence type="ECO:0000313" key="1">
    <source>
        <dbReference type="EMBL" id="QQR35899.1"/>
    </source>
</evidence>
<dbReference type="EMBL" id="CP068047">
    <property type="protein sequence ID" value="QQR35899.1"/>
    <property type="molecule type" value="Genomic_DNA"/>
</dbReference>
<reference evidence="1 2" key="1">
    <citation type="submission" date="2021-01" db="EMBL/GenBank/DDBJ databases">
        <title>Genome seq and assembly of Devosia sp. G19.</title>
        <authorList>
            <person name="Chhetri G."/>
        </authorList>
    </citation>
    <scope>NUCLEOTIDE SEQUENCE [LARGE SCALE GENOMIC DNA]</scope>
    <source>
        <strain evidence="1 2">G19</strain>
    </source>
</reference>
<evidence type="ECO:0000313" key="2">
    <source>
        <dbReference type="Proteomes" id="UP000595460"/>
    </source>
</evidence>
<keyword evidence="2" id="KW-1185">Reference proteome</keyword>
<proteinExistence type="predicted"/>
<dbReference type="Proteomes" id="UP000595460">
    <property type="component" value="Chromosome"/>
</dbReference>
<sequence length="84" mass="9462">MSHDVLSEGSALLRLNFNVVEAVQRRGLFAVLRVALVAWWNRPQMPDDPRLRADMGLPPLPRSAFWPQPSELPLALPPLWRAGP</sequence>
<protein>
    <recommendedName>
        <fullName evidence="3">DUF1127 domain-containing protein</fullName>
    </recommendedName>
</protein>
<gene>
    <name evidence="1" type="ORF">JI749_16415</name>
</gene>
<organism evidence="1 2">
    <name type="scientific">Devosia oryziradicis</name>
    <dbReference type="NCBI Taxonomy" id="2801335"/>
    <lineage>
        <taxon>Bacteria</taxon>
        <taxon>Pseudomonadati</taxon>
        <taxon>Pseudomonadota</taxon>
        <taxon>Alphaproteobacteria</taxon>
        <taxon>Hyphomicrobiales</taxon>
        <taxon>Devosiaceae</taxon>
        <taxon>Devosia</taxon>
    </lineage>
</organism>